<name>A0A0B7GUZ5_TREPH</name>
<keyword evidence="2" id="KW-1185">Reference proteome</keyword>
<proteinExistence type="predicted"/>
<dbReference type="AlphaFoldDB" id="A0A0B7GUZ5"/>
<organism evidence="1 2">
    <name type="scientific">Treponema phagedenis</name>
    <dbReference type="NCBI Taxonomy" id="162"/>
    <lineage>
        <taxon>Bacteria</taxon>
        <taxon>Pseudomonadati</taxon>
        <taxon>Spirochaetota</taxon>
        <taxon>Spirochaetia</taxon>
        <taxon>Spirochaetales</taxon>
        <taxon>Treponemataceae</taxon>
        <taxon>Treponema</taxon>
    </lineage>
</organism>
<sequence length="31" mass="3507">MDKVTLETLNSGAVIDLFNVELEKVLKNMEL</sequence>
<reference evidence="2" key="1">
    <citation type="submission" date="2015-01" db="EMBL/GenBank/DDBJ databases">
        <authorList>
            <person name="Manzoor Shahid"/>
            <person name="Zubair Saima"/>
        </authorList>
    </citation>
    <scope>NUCLEOTIDE SEQUENCE [LARGE SCALE GENOMIC DNA]</scope>
    <source>
        <strain evidence="2">V1</strain>
    </source>
</reference>
<gene>
    <name evidence="1" type="ORF">TPHV1_10154</name>
</gene>
<accession>A0A0B7GUZ5</accession>
<dbReference type="Proteomes" id="UP000042527">
    <property type="component" value="Unassembled WGS sequence"/>
</dbReference>
<dbReference type="EMBL" id="CDNC01000001">
    <property type="protein sequence ID" value="CEM60486.1"/>
    <property type="molecule type" value="Genomic_DNA"/>
</dbReference>
<protein>
    <submittedName>
        <fullName evidence="1">Uncharacterized protein</fullName>
    </submittedName>
</protein>
<evidence type="ECO:0000313" key="2">
    <source>
        <dbReference type="Proteomes" id="UP000042527"/>
    </source>
</evidence>
<evidence type="ECO:0000313" key="1">
    <source>
        <dbReference type="EMBL" id="CEM60486.1"/>
    </source>
</evidence>